<evidence type="ECO:0000259" key="4">
    <source>
        <dbReference type="PROSITE" id="PS51770"/>
    </source>
</evidence>
<reference evidence="5 7" key="1">
    <citation type="submission" date="2017-09" db="EMBL/GenBank/DDBJ databases">
        <title>Complete Genome Sequences of Two Strains of the Meat Spoilage Bacterium Brochothrix thermosphacta Isolated from Ground Chicken.</title>
        <authorList>
            <person name="Paoli G.C."/>
            <person name="Wijey C."/>
            <person name="Chen C.-Y."/>
            <person name="Nguyen L."/>
            <person name="Yan X."/>
            <person name="Irwin P.L."/>
        </authorList>
    </citation>
    <scope>NUCLEOTIDE SEQUENCE [LARGE SCALE GENOMIC DNA]</scope>
    <source>
        <strain evidence="5 7">BI</strain>
    </source>
</reference>
<evidence type="ECO:0000256" key="1">
    <source>
        <dbReference type="ARBA" id="ARBA00010458"/>
    </source>
</evidence>
<dbReference type="RefSeq" id="WP_069125875.1">
    <property type="nucleotide sequence ID" value="NZ_CBCPJR010000006.1"/>
</dbReference>
<organism evidence="5 7">
    <name type="scientific">Brochothrix thermosphacta</name>
    <name type="common">Microbacterium thermosphactum</name>
    <dbReference type="NCBI Taxonomy" id="2756"/>
    <lineage>
        <taxon>Bacteria</taxon>
        <taxon>Bacillati</taxon>
        <taxon>Bacillota</taxon>
        <taxon>Bacilli</taxon>
        <taxon>Bacillales</taxon>
        <taxon>Listeriaceae</taxon>
        <taxon>Brochothrix</taxon>
    </lineage>
</organism>
<dbReference type="EC" id="3.1.2.-" evidence="6"/>
<reference evidence="6" key="2">
    <citation type="submission" date="2018-04" db="EMBL/GenBank/DDBJ databases">
        <authorList>
            <person name="Go L.Y."/>
            <person name="Mitchell J.A."/>
        </authorList>
    </citation>
    <scope>NUCLEOTIDE SEQUENCE</scope>
    <source>
        <strain evidence="6">BSAS1 3</strain>
    </source>
</reference>
<dbReference type="SUPFAM" id="SSF54637">
    <property type="entry name" value="Thioesterase/thiol ester dehydrase-isomerase"/>
    <property type="match status" value="1"/>
</dbReference>
<sequence length="172" mass="19205">MKMNKTCTESFTAKTSRVFPFDINAFDTLFGGNLMSMVDDIASVSASRHSQRNCVTASTDNVSFYAPIHLNDSVCLQSYVCYTGRTSMEIFIKVVKENMMTSERELAATAFMTFVAIGEDGKPTEVPTVEPVTEEQKFICAGGEARAIERKKRMIEQKEMASQLGLARPWEQ</sequence>
<dbReference type="Proteomes" id="UP000270190">
    <property type="component" value="Unassembled WGS sequence"/>
</dbReference>
<dbReference type="CDD" id="cd03442">
    <property type="entry name" value="BFIT_BACH"/>
    <property type="match status" value="1"/>
</dbReference>
<keyword evidence="7" id="KW-1185">Reference proteome</keyword>
<evidence type="ECO:0000313" key="6">
    <source>
        <dbReference type="EMBL" id="SPP26750.1"/>
    </source>
</evidence>
<keyword evidence="2 3" id="KW-0378">Hydrolase</keyword>
<protein>
    <submittedName>
        <fullName evidence="5 6">Acyl-CoA thioesterase</fullName>
        <ecNumber evidence="6">3.1.2.-</ecNumber>
    </submittedName>
</protein>
<comment type="similarity">
    <text evidence="1">Belongs to the acyl coenzyme A hydrolase family.</text>
</comment>
<dbReference type="PANTHER" id="PTHR11049">
    <property type="entry name" value="ACYL COENZYME A THIOESTER HYDROLASE"/>
    <property type="match status" value="1"/>
</dbReference>
<dbReference type="InterPro" id="IPR040170">
    <property type="entry name" value="Cytosol_ACT"/>
</dbReference>
<evidence type="ECO:0000313" key="5">
    <source>
        <dbReference type="EMBL" id="ATF26646.1"/>
    </source>
</evidence>
<dbReference type="GO" id="GO:0006637">
    <property type="term" value="P:acyl-CoA metabolic process"/>
    <property type="evidence" value="ECO:0007669"/>
    <property type="project" value="TreeGrafter"/>
</dbReference>
<name>A0A1D2JWZ4_BROTH</name>
<dbReference type="InterPro" id="IPR006683">
    <property type="entry name" value="Thioestr_dom"/>
</dbReference>
<dbReference type="GeneID" id="66536637"/>
<dbReference type="Pfam" id="PF03061">
    <property type="entry name" value="4HBT"/>
    <property type="match status" value="1"/>
</dbReference>
<dbReference type="InterPro" id="IPR029069">
    <property type="entry name" value="HotDog_dom_sf"/>
</dbReference>
<evidence type="ECO:0000256" key="2">
    <source>
        <dbReference type="ARBA" id="ARBA00022801"/>
    </source>
</evidence>
<dbReference type="GO" id="GO:0005829">
    <property type="term" value="C:cytosol"/>
    <property type="evidence" value="ECO:0007669"/>
    <property type="project" value="TreeGrafter"/>
</dbReference>
<dbReference type="Gene3D" id="3.10.129.10">
    <property type="entry name" value="Hotdog Thioesterase"/>
    <property type="match status" value="1"/>
</dbReference>
<dbReference type="STRING" id="2756.BFR44_11040"/>
<evidence type="ECO:0000313" key="7">
    <source>
        <dbReference type="Proteomes" id="UP000243591"/>
    </source>
</evidence>
<dbReference type="KEGG" id="bths:CNY62_09755"/>
<feature type="domain" description="HotDog ACOT-type" evidence="4">
    <location>
        <begin position="8"/>
        <end position="120"/>
    </location>
</feature>
<gene>
    <name evidence="6" type="primary">ykhA</name>
    <name evidence="6" type="ORF">BTBSAS_110099</name>
    <name evidence="5" type="ORF">CNY62_09755</name>
</gene>
<dbReference type="InterPro" id="IPR033120">
    <property type="entry name" value="HOTDOG_ACOT"/>
</dbReference>
<dbReference type="Proteomes" id="UP000243591">
    <property type="component" value="Chromosome"/>
</dbReference>
<dbReference type="EMBL" id="OUNC01000003">
    <property type="protein sequence ID" value="SPP26750.1"/>
    <property type="molecule type" value="Genomic_DNA"/>
</dbReference>
<dbReference type="PANTHER" id="PTHR11049:SF24">
    <property type="entry name" value="CYTOSOLIC ACYL COENZYME A THIOESTER HYDROLASE"/>
    <property type="match status" value="1"/>
</dbReference>
<reference evidence="8" key="3">
    <citation type="submission" date="2018-04" db="EMBL/GenBank/DDBJ databases">
        <authorList>
            <person name="Illikoud N."/>
        </authorList>
    </citation>
    <scope>NUCLEOTIDE SEQUENCE [LARGE SCALE GENOMIC DNA]</scope>
</reference>
<proteinExistence type="inferred from homology"/>
<accession>A0A1D2JWZ4</accession>
<dbReference type="AlphaFoldDB" id="A0A1D2JWZ4"/>
<dbReference type="GO" id="GO:0009062">
    <property type="term" value="P:fatty acid catabolic process"/>
    <property type="evidence" value="ECO:0007669"/>
    <property type="project" value="TreeGrafter"/>
</dbReference>
<dbReference type="PROSITE" id="PS51770">
    <property type="entry name" value="HOTDOG_ACOT"/>
    <property type="match status" value="1"/>
</dbReference>
<dbReference type="EMBL" id="CP023483">
    <property type="protein sequence ID" value="ATF26646.1"/>
    <property type="molecule type" value="Genomic_DNA"/>
</dbReference>
<evidence type="ECO:0000313" key="8">
    <source>
        <dbReference type="Proteomes" id="UP000270190"/>
    </source>
</evidence>
<dbReference type="GO" id="GO:0052816">
    <property type="term" value="F:long-chain fatty acyl-CoA hydrolase activity"/>
    <property type="evidence" value="ECO:0007669"/>
    <property type="project" value="TreeGrafter"/>
</dbReference>
<evidence type="ECO:0000256" key="3">
    <source>
        <dbReference type="PROSITE-ProRule" id="PRU01106"/>
    </source>
</evidence>
<dbReference type="OrthoDB" id="9791628at2"/>